<organism evidence="1 2">
    <name type="scientific">Cladobotryum mycophilum</name>
    <dbReference type="NCBI Taxonomy" id="491253"/>
    <lineage>
        <taxon>Eukaryota</taxon>
        <taxon>Fungi</taxon>
        <taxon>Dikarya</taxon>
        <taxon>Ascomycota</taxon>
        <taxon>Pezizomycotina</taxon>
        <taxon>Sordariomycetes</taxon>
        <taxon>Hypocreomycetidae</taxon>
        <taxon>Hypocreales</taxon>
        <taxon>Hypocreaceae</taxon>
        <taxon>Cladobotryum</taxon>
    </lineage>
</organism>
<reference evidence="1 2" key="1">
    <citation type="submission" date="2024-01" db="EMBL/GenBank/DDBJ databases">
        <title>Complete genome of Cladobotryum mycophilum ATHUM6906.</title>
        <authorList>
            <person name="Christinaki A.C."/>
            <person name="Myridakis A.I."/>
            <person name="Kouvelis V.N."/>
        </authorList>
    </citation>
    <scope>NUCLEOTIDE SEQUENCE [LARGE SCALE GENOMIC DNA]</scope>
    <source>
        <strain evidence="1 2">ATHUM6906</strain>
    </source>
</reference>
<gene>
    <name evidence="1" type="ORF">PT974_00123</name>
</gene>
<dbReference type="Proteomes" id="UP001338125">
    <property type="component" value="Unassembled WGS sequence"/>
</dbReference>
<evidence type="ECO:0000313" key="2">
    <source>
        <dbReference type="Proteomes" id="UP001338125"/>
    </source>
</evidence>
<protein>
    <recommendedName>
        <fullName evidence="3">Helicase-associated domain-containing protein</fullName>
    </recommendedName>
</protein>
<evidence type="ECO:0000313" key="1">
    <source>
        <dbReference type="EMBL" id="KAK5997764.1"/>
    </source>
</evidence>
<dbReference type="EMBL" id="JAVFKD010000001">
    <property type="protein sequence ID" value="KAK5997764.1"/>
    <property type="molecule type" value="Genomic_DNA"/>
</dbReference>
<comment type="caution">
    <text evidence="1">The sequence shown here is derived from an EMBL/GenBank/DDBJ whole genome shotgun (WGS) entry which is preliminary data.</text>
</comment>
<accession>A0ABR0T076</accession>
<sequence length="211" mass="23493">MAEEEIGEYVRKVLQEMQVLAGKILAPWEQRKIYVQPMTKKVALRVAMMLDVITSGELVAEDTKDLDSDSETDGFFDEATILQYLSGLHKAIFKGLILAEPPELGKTLPALMVIAATLGPGIEPSAIVMASLCTLDKPALPAELGKHKLYLTSHNYVSSEIGRAWKFAKNIDLYRRAAGSGLPNRLVQDKGLGQYRSDEYEKDLRSYHQIR</sequence>
<proteinExistence type="predicted"/>
<keyword evidence="2" id="KW-1185">Reference proteome</keyword>
<evidence type="ECO:0008006" key="3">
    <source>
        <dbReference type="Google" id="ProtNLM"/>
    </source>
</evidence>
<name>A0ABR0T076_9HYPO</name>